<dbReference type="CDD" id="cd12087">
    <property type="entry name" value="TM_EGFR-like"/>
    <property type="match status" value="1"/>
</dbReference>
<evidence type="ECO:0000313" key="3">
    <source>
        <dbReference type="EMBL" id="KAF3032209.1"/>
    </source>
</evidence>
<accession>A0A9P4WH81</accession>
<reference evidence="3" key="1">
    <citation type="submission" date="2019-04" db="EMBL/GenBank/DDBJ databases">
        <title>Sequencing of skin fungus with MAO and IRED activity.</title>
        <authorList>
            <person name="Marsaioli A.J."/>
            <person name="Bonatto J.M.C."/>
            <person name="Reis Junior O."/>
        </authorList>
    </citation>
    <scope>NUCLEOTIDE SEQUENCE</scope>
    <source>
        <strain evidence="3">28M1</strain>
    </source>
</reference>
<keyword evidence="2" id="KW-1133">Transmembrane helix</keyword>
<keyword evidence="2" id="KW-0472">Membrane</keyword>
<evidence type="ECO:0000313" key="4">
    <source>
        <dbReference type="Proteomes" id="UP000758155"/>
    </source>
</evidence>
<comment type="caution">
    <text evidence="3">The sequence shown here is derived from an EMBL/GenBank/DDBJ whole genome shotgun (WGS) entry which is preliminary data.</text>
</comment>
<proteinExistence type="predicted"/>
<feature type="transmembrane region" description="Helical" evidence="2">
    <location>
        <begin position="224"/>
        <end position="245"/>
    </location>
</feature>
<protein>
    <submittedName>
        <fullName evidence="3">Uncharacterized protein</fullName>
    </submittedName>
</protein>
<evidence type="ECO:0000256" key="1">
    <source>
        <dbReference type="SAM" id="MobiDB-lite"/>
    </source>
</evidence>
<organism evidence="3 4">
    <name type="scientific">Didymella heteroderae</name>
    <dbReference type="NCBI Taxonomy" id="1769908"/>
    <lineage>
        <taxon>Eukaryota</taxon>
        <taxon>Fungi</taxon>
        <taxon>Dikarya</taxon>
        <taxon>Ascomycota</taxon>
        <taxon>Pezizomycotina</taxon>
        <taxon>Dothideomycetes</taxon>
        <taxon>Pleosporomycetidae</taxon>
        <taxon>Pleosporales</taxon>
        <taxon>Pleosporineae</taxon>
        <taxon>Didymellaceae</taxon>
        <taxon>Didymella</taxon>
    </lineage>
</organism>
<name>A0A9P4WH81_9PLEO</name>
<dbReference type="EMBL" id="SWKV01000107">
    <property type="protein sequence ID" value="KAF3032209.1"/>
    <property type="molecule type" value="Genomic_DNA"/>
</dbReference>
<sequence>MESESAINCGPITRPITDSKTYTYSYLDPGFTPTKSCLDATYSLTPAGYDSVFTWVNTVGNSTTSVGEMRVYRRREPACFPSKYPKACEWRGTVQQQQNYVYSPGRCPGGYVPATTFTSESATATTTATCCPSGYALSTVRPNIGETFWGDPVSCTSVGVSVALPEATTTFPPDILTLYAPTVVVAWQNSNLARWKTALLTSTSTGPLNQFAPSQTGLSTGAKAGIGVGCAVATVVAALIILLLFRSRNHRRKLTSNKLPSTQMDEPLPVKDKDSHVELADEALREMPSPEWQTQSDNVGTRAELM</sequence>
<keyword evidence="2" id="KW-0812">Transmembrane</keyword>
<dbReference type="OrthoDB" id="10628409at2759"/>
<dbReference type="AlphaFoldDB" id="A0A9P4WH81"/>
<keyword evidence="4" id="KW-1185">Reference proteome</keyword>
<gene>
    <name evidence="3" type="ORF">E8E12_001780</name>
</gene>
<evidence type="ECO:0000256" key="2">
    <source>
        <dbReference type="SAM" id="Phobius"/>
    </source>
</evidence>
<dbReference type="Proteomes" id="UP000758155">
    <property type="component" value="Unassembled WGS sequence"/>
</dbReference>
<feature type="region of interest" description="Disordered" evidence="1">
    <location>
        <begin position="286"/>
        <end position="306"/>
    </location>
</feature>